<dbReference type="InterPro" id="IPR009061">
    <property type="entry name" value="DNA-bd_dom_put_sf"/>
</dbReference>
<dbReference type="SUPFAM" id="SSF46955">
    <property type="entry name" value="Putative DNA-binding domain"/>
    <property type="match status" value="1"/>
</dbReference>
<dbReference type="Pfam" id="PF12728">
    <property type="entry name" value="HTH_17"/>
    <property type="match status" value="1"/>
</dbReference>
<proteinExistence type="predicted"/>
<organism evidence="2">
    <name type="scientific">bioreactor metagenome</name>
    <dbReference type="NCBI Taxonomy" id="1076179"/>
    <lineage>
        <taxon>unclassified sequences</taxon>
        <taxon>metagenomes</taxon>
        <taxon>ecological metagenomes</taxon>
    </lineage>
</organism>
<dbReference type="PANTHER" id="PTHR34585">
    <property type="match status" value="1"/>
</dbReference>
<dbReference type="InterPro" id="IPR041657">
    <property type="entry name" value="HTH_17"/>
</dbReference>
<dbReference type="PANTHER" id="PTHR34585:SF22">
    <property type="entry name" value="HELIX-TURN-HELIX DOMAIN-CONTAINING PROTEIN"/>
    <property type="match status" value="1"/>
</dbReference>
<gene>
    <name evidence="2" type="ORF">SDC9_25973</name>
</gene>
<accession>A0A644UMU0</accession>
<name>A0A644UMU0_9ZZZZ</name>
<reference evidence="2" key="1">
    <citation type="submission" date="2019-08" db="EMBL/GenBank/DDBJ databases">
        <authorList>
            <person name="Kucharzyk K."/>
            <person name="Murdoch R.W."/>
            <person name="Higgins S."/>
            <person name="Loffler F."/>
        </authorList>
    </citation>
    <scope>NUCLEOTIDE SEQUENCE</scope>
</reference>
<comment type="caution">
    <text evidence="2">The sequence shown here is derived from an EMBL/GenBank/DDBJ whole genome shotgun (WGS) entry which is preliminary data.</text>
</comment>
<dbReference type="EMBL" id="VSSQ01000133">
    <property type="protein sequence ID" value="MPL80082.1"/>
    <property type="molecule type" value="Genomic_DNA"/>
</dbReference>
<protein>
    <recommendedName>
        <fullName evidence="1">Helix-turn-helix domain-containing protein</fullName>
    </recommendedName>
</protein>
<evidence type="ECO:0000259" key="1">
    <source>
        <dbReference type="Pfam" id="PF12728"/>
    </source>
</evidence>
<dbReference type="AlphaFoldDB" id="A0A644UMU0"/>
<sequence>MSCVLMSYLCYPVIIVLTKNVNIMEVINIEARTFEAMIERFEAFARKINLLCDQSEDKEMKEWLDSQEVCMILDISKRKLQYLRNFHKIPYSMLNGKIYYKPEDIRKYIELERGEHGK</sequence>
<feature type="domain" description="Helix-turn-helix" evidence="1">
    <location>
        <begin position="63"/>
        <end position="110"/>
    </location>
</feature>
<evidence type="ECO:0000313" key="2">
    <source>
        <dbReference type="EMBL" id="MPL80082.1"/>
    </source>
</evidence>